<dbReference type="Pfam" id="PF12784">
    <property type="entry name" value="PDDEXK_2"/>
    <property type="match status" value="1"/>
</dbReference>
<dbReference type="PATRIC" id="fig|59374.8.peg.749"/>
<evidence type="ECO:0000313" key="2">
    <source>
        <dbReference type="Proteomes" id="UP000000517"/>
    </source>
</evidence>
<sequence length="291" mass="33948">MLMANENNTTKPYIVKNADGVEYLLPYYPATFRALLDDKDTIRDLLNGILELDRDHEIVDLSYAFEKYIDVFMPGDEPMRLDVWVSTRDNRFMNIELQNREHPFFLDRMQLYNAYLTIRGKHDYNRSEQFLAMSEKEKMAHYYEVPETVSIWLCRFPILEPKNKYIIVDLVKFLKLRKGVNSREDFWLRLISRGPLEVPESEDPLLKNALDRLRVSNADPELLKKMEQFMFDGMHAYDAVIAENFLKGKTEGKSEGKTEGYADAISVMQAMGLPPEKIAEAKARLEALKSK</sequence>
<dbReference type="KEGG" id="fsc:FSU_0774"/>
<protein>
    <submittedName>
        <fullName evidence="1">Conserved domain protein</fullName>
    </submittedName>
</protein>
<accession>D9S810</accession>
<dbReference type="AlphaFoldDB" id="D9S810"/>
<dbReference type="eggNOG" id="COG5464">
    <property type="taxonomic scope" value="Bacteria"/>
</dbReference>
<reference evidence="2" key="1">
    <citation type="submission" date="2010-08" db="EMBL/GenBank/DDBJ databases">
        <title>Complete sequence of Fibrobacter succinogenes subsp. succinogenes S85.</title>
        <authorList>
            <person name="Durkin A.S."/>
            <person name="Nelson K.E."/>
            <person name="Morrison M."/>
            <person name="Forsberg C.W."/>
            <person name="Wilson D.B."/>
            <person name="Russell J.B."/>
            <person name="Cann I.K.O."/>
            <person name="Mackie R.I."/>
            <person name="White B.A."/>
        </authorList>
    </citation>
    <scope>NUCLEOTIDE SEQUENCE [LARGE SCALE GENOMIC DNA]</scope>
    <source>
        <strain evidence="2">ATCC 19169 / S85</strain>
    </source>
</reference>
<dbReference type="EMBL" id="CP002158">
    <property type="protein sequence ID" value="ADL25434.1"/>
    <property type="molecule type" value="Genomic_DNA"/>
</dbReference>
<dbReference type="Proteomes" id="UP000000517">
    <property type="component" value="Chromosome"/>
</dbReference>
<organism evidence="1 2">
    <name type="scientific">Fibrobacter succinogenes (strain ATCC 19169 / S85)</name>
    <dbReference type="NCBI Taxonomy" id="59374"/>
    <lineage>
        <taxon>Bacteria</taxon>
        <taxon>Pseudomonadati</taxon>
        <taxon>Fibrobacterota</taxon>
        <taxon>Fibrobacteria</taxon>
        <taxon>Fibrobacterales</taxon>
        <taxon>Fibrobacteraceae</taxon>
        <taxon>Fibrobacter</taxon>
    </lineage>
</organism>
<gene>
    <name evidence="1" type="ordered locus">FSU_0774</name>
</gene>
<dbReference type="HOGENOM" id="CLU_805957_0_0_0"/>
<name>D9S810_FIBSS</name>
<dbReference type="OrthoDB" id="9784867at2"/>
<evidence type="ECO:0000313" key="1">
    <source>
        <dbReference type="EMBL" id="ADL25434.1"/>
    </source>
</evidence>
<proteinExistence type="predicted"/>